<accession>A0A086LIT7</accession>
<evidence type="ECO:0008006" key="4">
    <source>
        <dbReference type="Google" id="ProtNLM"/>
    </source>
</evidence>
<feature type="non-terminal residue" evidence="2">
    <location>
        <position position="101"/>
    </location>
</feature>
<name>A0A086LIT7_TOXGO</name>
<keyword evidence="1" id="KW-0732">Signal</keyword>
<dbReference type="Proteomes" id="UP000028834">
    <property type="component" value="Unassembled WGS sequence"/>
</dbReference>
<reference evidence="2 3" key="1">
    <citation type="submission" date="2014-05" db="EMBL/GenBank/DDBJ databases">
        <authorList>
            <person name="Sibley D."/>
            <person name="Venepally P."/>
            <person name="Karamycheva S."/>
            <person name="Hadjithomas M."/>
            <person name="Khan A."/>
            <person name="Brunk B."/>
            <person name="Roos D."/>
            <person name="Caler E."/>
            <person name="Lorenzi H."/>
        </authorList>
    </citation>
    <scope>NUCLEOTIDE SEQUENCE [LARGE SCALE GENOMIC DNA]</scope>
    <source>
        <strain evidence="2 3">RUB</strain>
    </source>
</reference>
<proteinExistence type="predicted"/>
<evidence type="ECO:0000313" key="3">
    <source>
        <dbReference type="Proteomes" id="UP000028834"/>
    </source>
</evidence>
<organism evidence="2 3">
    <name type="scientific">Toxoplasma gondii RUB</name>
    <dbReference type="NCBI Taxonomy" id="935652"/>
    <lineage>
        <taxon>Eukaryota</taxon>
        <taxon>Sar</taxon>
        <taxon>Alveolata</taxon>
        <taxon>Apicomplexa</taxon>
        <taxon>Conoidasida</taxon>
        <taxon>Coccidia</taxon>
        <taxon>Eucoccidiorida</taxon>
        <taxon>Eimeriorina</taxon>
        <taxon>Sarcocystidae</taxon>
        <taxon>Toxoplasma</taxon>
    </lineage>
</organism>
<feature type="chain" id="PRO_5001810340" description="Transmembrane protein" evidence="1">
    <location>
        <begin position="24"/>
        <end position="101"/>
    </location>
</feature>
<dbReference type="OrthoDB" id="333615at2759"/>
<dbReference type="EMBL" id="AFYV02003216">
    <property type="protein sequence ID" value="KFG56555.1"/>
    <property type="molecule type" value="Genomic_DNA"/>
</dbReference>
<gene>
    <name evidence="2" type="ORF">TGRUB_434480</name>
</gene>
<feature type="signal peptide" evidence="1">
    <location>
        <begin position="1"/>
        <end position="23"/>
    </location>
</feature>
<sequence length="101" mass="11362">MMGLRKCMLAFGVAAALAAPALAADQETTFLQKDSDSAVTIAEEDPKVDPRFVSLFAGWFDVMCDLMYRKYMYNYGAYVPPPSQPPHHHHHHHHHPHSSES</sequence>
<evidence type="ECO:0000313" key="2">
    <source>
        <dbReference type="EMBL" id="KFG56555.1"/>
    </source>
</evidence>
<evidence type="ECO:0000256" key="1">
    <source>
        <dbReference type="SAM" id="SignalP"/>
    </source>
</evidence>
<protein>
    <recommendedName>
        <fullName evidence="4">Transmembrane protein</fullName>
    </recommendedName>
</protein>
<dbReference type="AlphaFoldDB" id="A0A086LIT7"/>
<dbReference type="VEuPathDB" id="ToxoDB:TGRUB_434480"/>
<comment type="caution">
    <text evidence="2">The sequence shown here is derived from an EMBL/GenBank/DDBJ whole genome shotgun (WGS) entry which is preliminary data.</text>
</comment>